<dbReference type="SUPFAM" id="SSF53474">
    <property type="entry name" value="alpha/beta-Hydrolases"/>
    <property type="match status" value="1"/>
</dbReference>
<keyword evidence="2" id="KW-1133">Transmembrane helix</keyword>
<protein>
    <recommendedName>
        <fullName evidence="3">Peptidase S9 prolyl oligopeptidase catalytic domain-containing protein</fullName>
    </recommendedName>
</protein>
<dbReference type="RefSeq" id="WP_177194757.1">
    <property type="nucleotide sequence ID" value="NZ_FONT01000003.1"/>
</dbReference>
<sequence length="253" mass="29171">MLTITEETLDQIPVLHICKEEYIHQPLPVIIFWHGFTSGKEHNLHIAYHLAKKNIRVILPEALHHGVRDSGLTEKERVFQFWSIVLQSVRETKQVWECLQKRKLIEENRVFVAGTSMGGIITCGVLAAYPWVKGGAVLMGNPAWETFARQQIRLMEQQGSLPLTEEEAEKQVSQLIPFDLSQQTSAIANRPLFFWHGKRDEVVPYLSSYEFYEQIKEKRKDDDSLVYHLDPAAGHKVSRDGMLLMAEWTADYI</sequence>
<dbReference type="Gene3D" id="3.40.50.1820">
    <property type="entry name" value="alpha/beta hydrolase"/>
    <property type="match status" value="1"/>
</dbReference>
<feature type="transmembrane region" description="Helical" evidence="2">
    <location>
        <begin position="110"/>
        <end position="132"/>
    </location>
</feature>
<evidence type="ECO:0000256" key="1">
    <source>
        <dbReference type="ARBA" id="ARBA00022801"/>
    </source>
</evidence>
<evidence type="ECO:0000256" key="2">
    <source>
        <dbReference type="SAM" id="Phobius"/>
    </source>
</evidence>
<evidence type="ECO:0000259" key="3">
    <source>
        <dbReference type="Pfam" id="PF00326"/>
    </source>
</evidence>
<dbReference type="PANTHER" id="PTHR22946">
    <property type="entry name" value="DIENELACTONE HYDROLASE DOMAIN-CONTAINING PROTEIN-RELATED"/>
    <property type="match status" value="1"/>
</dbReference>
<dbReference type="GO" id="GO:0006508">
    <property type="term" value="P:proteolysis"/>
    <property type="evidence" value="ECO:0007669"/>
    <property type="project" value="InterPro"/>
</dbReference>
<dbReference type="InterPro" id="IPR001375">
    <property type="entry name" value="Peptidase_S9_cat"/>
</dbReference>
<keyword evidence="1" id="KW-0378">Hydrolase</keyword>
<dbReference type="PANTHER" id="PTHR22946:SF9">
    <property type="entry name" value="POLYKETIDE TRANSFERASE AF380"/>
    <property type="match status" value="1"/>
</dbReference>
<dbReference type="STRING" id="930128.SAMN05192532_103252"/>
<keyword evidence="2" id="KW-0472">Membrane</keyword>
<dbReference type="GO" id="GO:0008236">
    <property type="term" value="F:serine-type peptidase activity"/>
    <property type="evidence" value="ECO:0007669"/>
    <property type="project" value="InterPro"/>
</dbReference>
<dbReference type="Proteomes" id="UP000199516">
    <property type="component" value="Unassembled WGS sequence"/>
</dbReference>
<dbReference type="GO" id="GO:0052689">
    <property type="term" value="F:carboxylic ester hydrolase activity"/>
    <property type="evidence" value="ECO:0007669"/>
    <property type="project" value="UniProtKB-ARBA"/>
</dbReference>
<reference evidence="4 5" key="1">
    <citation type="submission" date="2016-10" db="EMBL/GenBank/DDBJ databases">
        <authorList>
            <person name="de Groot N.N."/>
        </authorList>
    </citation>
    <scope>NUCLEOTIDE SEQUENCE [LARGE SCALE GENOMIC DNA]</scope>
    <source>
        <strain evidence="4 5">DSM 23995</strain>
    </source>
</reference>
<gene>
    <name evidence="4" type="ORF">SAMN05192532_103252</name>
</gene>
<accession>A0A1I2CWN6</accession>
<name>A0A1I2CWN6_9BACI</name>
<evidence type="ECO:0000313" key="4">
    <source>
        <dbReference type="EMBL" id="SFE72689.1"/>
    </source>
</evidence>
<dbReference type="InterPro" id="IPR050261">
    <property type="entry name" value="FrsA_esterase"/>
</dbReference>
<dbReference type="EMBL" id="FONT01000003">
    <property type="protein sequence ID" value="SFE72689.1"/>
    <property type="molecule type" value="Genomic_DNA"/>
</dbReference>
<keyword evidence="5" id="KW-1185">Reference proteome</keyword>
<dbReference type="InterPro" id="IPR029058">
    <property type="entry name" value="AB_hydrolase_fold"/>
</dbReference>
<proteinExistence type="predicted"/>
<organism evidence="4 5">
    <name type="scientific">Alteribacillus iranensis</name>
    <dbReference type="NCBI Taxonomy" id="930128"/>
    <lineage>
        <taxon>Bacteria</taxon>
        <taxon>Bacillati</taxon>
        <taxon>Bacillota</taxon>
        <taxon>Bacilli</taxon>
        <taxon>Bacillales</taxon>
        <taxon>Bacillaceae</taxon>
        <taxon>Alteribacillus</taxon>
    </lineage>
</organism>
<dbReference type="AlphaFoldDB" id="A0A1I2CWN6"/>
<keyword evidence="2" id="KW-0812">Transmembrane</keyword>
<evidence type="ECO:0000313" key="5">
    <source>
        <dbReference type="Proteomes" id="UP000199516"/>
    </source>
</evidence>
<dbReference type="Pfam" id="PF00326">
    <property type="entry name" value="Peptidase_S9"/>
    <property type="match status" value="1"/>
</dbReference>
<feature type="domain" description="Peptidase S9 prolyl oligopeptidase catalytic" evidence="3">
    <location>
        <begin position="89"/>
        <end position="240"/>
    </location>
</feature>